<dbReference type="EMBL" id="PPTY01000078">
    <property type="protein sequence ID" value="RDB80156.1"/>
    <property type="molecule type" value="Genomic_DNA"/>
</dbReference>
<sequence length="84" mass="8287">MYVNIGHSEDVIAAWQDDARPEDSATFAGDAPQSNARSADAAALETSGISFAAGPAAPAGTMFDSRLSPAPPGAAARAAGALQG</sequence>
<feature type="region of interest" description="Disordered" evidence="1">
    <location>
        <begin position="60"/>
        <end position="84"/>
    </location>
</feature>
<feature type="non-terminal residue" evidence="2">
    <location>
        <position position="84"/>
    </location>
</feature>
<proteinExistence type="predicted"/>
<comment type="caution">
    <text evidence="2">The sequence shown here is derived from an EMBL/GenBank/DDBJ whole genome shotgun (WGS) entry which is preliminary data.</text>
</comment>
<organism evidence="2 3">
    <name type="scientific">Eggerthella lenta</name>
    <name type="common">Eubacterium lentum</name>
    <dbReference type="NCBI Taxonomy" id="84112"/>
    <lineage>
        <taxon>Bacteria</taxon>
        <taxon>Bacillati</taxon>
        <taxon>Actinomycetota</taxon>
        <taxon>Coriobacteriia</taxon>
        <taxon>Eggerthellales</taxon>
        <taxon>Eggerthellaceae</taxon>
        <taxon>Eggerthella</taxon>
    </lineage>
</organism>
<feature type="compositionally biased region" description="Low complexity" evidence="1">
    <location>
        <begin position="65"/>
        <end position="84"/>
    </location>
</feature>
<evidence type="ECO:0000256" key="1">
    <source>
        <dbReference type="SAM" id="MobiDB-lite"/>
    </source>
</evidence>
<dbReference type="Proteomes" id="UP000253857">
    <property type="component" value="Unassembled WGS sequence"/>
</dbReference>
<accession>A0A369MTP3</accession>
<protein>
    <submittedName>
        <fullName evidence="2">Uncharacterized protein</fullName>
    </submittedName>
</protein>
<gene>
    <name evidence="2" type="ORF">C1871_15825</name>
</gene>
<name>A0A369MTP3_EGGLN</name>
<dbReference type="RefSeq" id="WP_147272995.1">
    <property type="nucleotide sequence ID" value="NZ_JBBNLL010000045.1"/>
</dbReference>
<dbReference type="AlphaFoldDB" id="A0A369MTP3"/>
<evidence type="ECO:0000313" key="3">
    <source>
        <dbReference type="Proteomes" id="UP000253857"/>
    </source>
</evidence>
<feature type="region of interest" description="Disordered" evidence="1">
    <location>
        <begin position="22"/>
        <end position="41"/>
    </location>
</feature>
<reference evidence="2 3" key="1">
    <citation type="journal article" date="2018" name="Elife">
        <title>Discovery and characterization of a prevalent human gut bacterial enzyme sufficient for the inactivation of a family of plant toxins.</title>
        <authorList>
            <person name="Koppel N."/>
            <person name="Bisanz J.E."/>
            <person name="Pandelia M.E."/>
            <person name="Turnbaugh P.J."/>
            <person name="Balskus E.P."/>
        </authorList>
    </citation>
    <scope>NUCLEOTIDE SEQUENCE [LARGE SCALE GENOMIC DNA]</scope>
    <source>
        <strain evidence="2 3">FAA1-1-60AUCSF</strain>
    </source>
</reference>
<evidence type="ECO:0000313" key="2">
    <source>
        <dbReference type="EMBL" id="RDB80156.1"/>
    </source>
</evidence>